<keyword evidence="2" id="KW-0479">Metal-binding</keyword>
<accession>A0A1W2TIN8</accession>
<organism evidence="9">
    <name type="scientific">Rosellinia necatrix</name>
    <name type="common">White root-rot fungus</name>
    <dbReference type="NCBI Taxonomy" id="77044"/>
    <lineage>
        <taxon>Eukaryota</taxon>
        <taxon>Fungi</taxon>
        <taxon>Dikarya</taxon>
        <taxon>Ascomycota</taxon>
        <taxon>Pezizomycotina</taxon>
        <taxon>Sordariomycetes</taxon>
        <taxon>Xylariomycetidae</taxon>
        <taxon>Xylariales</taxon>
        <taxon>Xylariaceae</taxon>
        <taxon>Rosellinia</taxon>
    </lineage>
</organism>
<protein>
    <submittedName>
        <fullName evidence="9">Putative 37S ribosomal protein rsm22 protein</fullName>
    </submittedName>
</protein>
<evidence type="ECO:0000313" key="9">
    <source>
        <dbReference type="EMBL" id="GAP88038.1"/>
    </source>
</evidence>
<evidence type="ECO:0000256" key="6">
    <source>
        <dbReference type="ARBA" id="ARBA00023128"/>
    </source>
</evidence>
<feature type="compositionally biased region" description="Acidic residues" evidence="8">
    <location>
        <begin position="244"/>
        <end position="269"/>
    </location>
</feature>
<feature type="region of interest" description="Disordered" evidence="8">
    <location>
        <begin position="792"/>
        <end position="825"/>
    </location>
</feature>
<name>A0A1W2TIN8_ROSNE</name>
<feature type="compositionally biased region" description="Basic and acidic residues" evidence="8">
    <location>
        <begin position="813"/>
        <end position="825"/>
    </location>
</feature>
<dbReference type="GO" id="GO:0003735">
    <property type="term" value="F:structural constituent of ribosome"/>
    <property type="evidence" value="ECO:0007669"/>
    <property type="project" value="TreeGrafter"/>
</dbReference>
<evidence type="ECO:0000256" key="5">
    <source>
        <dbReference type="ARBA" id="ARBA00023014"/>
    </source>
</evidence>
<dbReference type="STRING" id="77044.A0A1W2TIN8"/>
<keyword evidence="5" id="KW-0411">Iron-sulfur</keyword>
<feature type="region of interest" description="Disordered" evidence="8">
    <location>
        <begin position="169"/>
        <end position="190"/>
    </location>
</feature>
<proteinExistence type="predicted"/>
<dbReference type="OrthoDB" id="421327at2759"/>
<dbReference type="OMA" id="CTNHSTC"/>
<keyword evidence="3" id="KW-0809">Transit peptide</keyword>
<feature type="region of interest" description="Disordered" evidence="8">
    <location>
        <begin position="63"/>
        <end position="96"/>
    </location>
</feature>
<evidence type="ECO:0000256" key="2">
    <source>
        <dbReference type="ARBA" id="ARBA00022723"/>
    </source>
</evidence>
<dbReference type="GO" id="GO:0051536">
    <property type="term" value="F:iron-sulfur cluster binding"/>
    <property type="evidence" value="ECO:0007669"/>
    <property type="project" value="UniProtKB-KW"/>
</dbReference>
<evidence type="ECO:0000256" key="7">
    <source>
        <dbReference type="ARBA" id="ARBA00045681"/>
    </source>
</evidence>
<comment type="subcellular location">
    <subcellularLocation>
        <location evidence="1">Mitochondrion</location>
    </subcellularLocation>
</comment>
<evidence type="ECO:0000256" key="4">
    <source>
        <dbReference type="ARBA" id="ARBA00023004"/>
    </source>
</evidence>
<dbReference type="InterPro" id="IPR029063">
    <property type="entry name" value="SAM-dependent_MTases_sf"/>
</dbReference>
<keyword evidence="6" id="KW-0496">Mitochondrion</keyword>
<feature type="compositionally biased region" description="Basic residues" evidence="8">
    <location>
        <begin position="801"/>
        <end position="812"/>
    </location>
</feature>
<dbReference type="GO" id="GO:0008168">
    <property type="term" value="F:methyltransferase activity"/>
    <property type="evidence" value="ECO:0007669"/>
    <property type="project" value="InterPro"/>
</dbReference>
<keyword evidence="9" id="KW-0687">Ribonucleoprotein</keyword>
<keyword evidence="10" id="KW-1185">Reference proteome</keyword>
<keyword evidence="4" id="KW-0408">Iron</keyword>
<evidence type="ECO:0000256" key="3">
    <source>
        <dbReference type="ARBA" id="ARBA00022946"/>
    </source>
</evidence>
<dbReference type="Pfam" id="PF09243">
    <property type="entry name" value="Rsm22"/>
    <property type="match status" value="1"/>
</dbReference>
<dbReference type="GO" id="GO:0005763">
    <property type="term" value="C:mitochondrial small ribosomal subunit"/>
    <property type="evidence" value="ECO:0007669"/>
    <property type="project" value="TreeGrafter"/>
</dbReference>
<comment type="function">
    <text evidence="7">Mitochondrial ribosome (mitoribosome) assembly factor. Binds at the interface of the head and body domains of the mitochondrial small ribosomal subunit (mt-SSU), occluding the mRNA channel and preventing compaction of the head domain towards the body. Probable inactive methyltransferase: retains the characteristic folding and ability to bind S-adenosyl-L-methionine, but it probably lost its methyltransferase activity.</text>
</comment>
<keyword evidence="9" id="KW-0689">Ribosomal protein</keyword>
<feature type="compositionally biased region" description="Basic and acidic residues" evidence="8">
    <location>
        <begin position="570"/>
        <end position="587"/>
    </location>
</feature>
<evidence type="ECO:0000313" key="10">
    <source>
        <dbReference type="Proteomes" id="UP000054516"/>
    </source>
</evidence>
<feature type="region of interest" description="Disordered" evidence="8">
    <location>
        <begin position="569"/>
        <end position="589"/>
    </location>
</feature>
<dbReference type="GO" id="GO:0046872">
    <property type="term" value="F:metal ion binding"/>
    <property type="evidence" value="ECO:0007669"/>
    <property type="project" value="UniProtKB-KW"/>
</dbReference>
<dbReference type="InterPro" id="IPR015324">
    <property type="entry name" value="Ribosomal_Rsm22-like"/>
</dbReference>
<dbReference type="SUPFAM" id="SSF53335">
    <property type="entry name" value="S-adenosyl-L-methionine-dependent methyltransferases"/>
    <property type="match status" value="1"/>
</dbReference>
<dbReference type="PANTHER" id="PTHR13184:SF5">
    <property type="entry name" value="METHYLTRANSFERASE-LIKE PROTEIN 17, MITOCHONDRIAL"/>
    <property type="match status" value="1"/>
</dbReference>
<dbReference type="AlphaFoldDB" id="A0A1W2TIN8"/>
<dbReference type="EMBL" id="DF977477">
    <property type="protein sequence ID" value="GAP88038.1"/>
    <property type="molecule type" value="Genomic_DNA"/>
</dbReference>
<evidence type="ECO:0000256" key="8">
    <source>
        <dbReference type="SAM" id="MobiDB-lite"/>
    </source>
</evidence>
<gene>
    <name evidence="9" type="ORF">SAMD00023353_3200840</name>
</gene>
<dbReference type="Proteomes" id="UP000054516">
    <property type="component" value="Unassembled WGS sequence"/>
</dbReference>
<dbReference type="InterPro" id="IPR052571">
    <property type="entry name" value="Mt_RNA_Methyltransferase"/>
</dbReference>
<dbReference type="PANTHER" id="PTHR13184">
    <property type="entry name" value="37S RIBOSOMAL PROTEIN S22"/>
    <property type="match status" value="1"/>
</dbReference>
<sequence>MLSAARAQRSCPQCRRQILSLFAKTFTHVQYQVPGPARCRPALRPTVTSLRISSRCFSATKTRLQAPGPVPELEPELEPKQKQESELGTQSRTPDDIEKIVRQARHAFGDTLPSGYLSDEEYKLYLRLYGPPLRETQPEDVGMPIPPNADEIDSFYDPLEEQGELLLPEAEVEETSSSSSLTPPSAEAAEAATDLALGNIRLEDLPSEAGLTYINAVAKNSREFNALLKLQKDFEAASLRPPEEDTEENEPQEKEEEWKEEVDEEDEGEPGATFVHPADRVHEFSSLGHWRTHPSTLQLPKSNFVNPITKLLDRTDIKHVREAAEKAFGGAGLPFSVSTPPSKRNAEQRAIPMAANHHKMSEIEADTFIATLLPAMYSSTMSILVETRKRLGPDWMAGLMARGNGDGPRVLDVGTGGAGLAAWERVLQAEWDLAHERGKEKGFLGPPCKKTVVVGSEHLRQRVSRFLHNTTFLPRLPDYLHSGDHPDKLDGSESSLPRKQFDVIIASHQMLPAKEGFRRKALLDNLWEMLSPQGGVLIVVEKGHPRGFEAVADVRARLLDEFIVSPASDPRPEPIEPIESETRRPREPGMIVAPCTNHKTCPMYRAPGLTPGRKDFCHFSQRFIRPPFLQKILGATHRNHEDVDFSFIAVQRGTLPGMEAITVPAQGREAADEAFRGYENSSRAPNSLSLPRNILPPIKRQGHVTLDLCTPAGTLERWTVPKSFSKKAYRDARKAQWGDLWALGAKTRVVRPVRLGKGGAVPNDGGVRAQQALKAGKARVITLGADASGIFRASESTKTAAPKRRTKGGKKGARPDLMKELDLTE</sequence>
<evidence type="ECO:0000256" key="1">
    <source>
        <dbReference type="ARBA" id="ARBA00004173"/>
    </source>
</evidence>
<reference evidence="9" key="1">
    <citation type="submission" date="2016-03" db="EMBL/GenBank/DDBJ databases">
        <title>Draft genome sequence of Rosellinia necatrix.</title>
        <authorList>
            <person name="Kanematsu S."/>
        </authorList>
    </citation>
    <scope>NUCLEOTIDE SEQUENCE [LARGE SCALE GENOMIC DNA]</scope>
    <source>
        <strain evidence="9">W97</strain>
    </source>
</reference>
<dbReference type="GO" id="GO:0006412">
    <property type="term" value="P:translation"/>
    <property type="evidence" value="ECO:0007669"/>
    <property type="project" value="InterPro"/>
</dbReference>
<feature type="region of interest" description="Disordered" evidence="8">
    <location>
        <begin position="235"/>
        <end position="274"/>
    </location>
</feature>